<dbReference type="NCBIfam" id="TIGR00254">
    <property type="entry name" value="GGDEF"/>
    <property type="match status" value="1"/>
</dbReference>
<dbReference type="InterPro" id="IPR013767">
    <property type="entry name" value="PAS_fold"/>
</dbReference>
<dbReference type="SMART" id="SM00448">
    <property type="entry name" value="REC"/>
    <property type="match status" value="1"/>
</dbReference>
<dbReference type="Proteomes" id="UP000019812">
    <property type="component" value="Unassembled WGS sequence"/>
</dbReference>
<dbReference type="EMBL" id="JDSS02000007">
    <property type="protein sequence ID" value="KFB69807.1"/>
    <property type="molecule type" value="Genomic_DNA"/>
</dbReference>
<feature type="domain" description="EAL" evidence="5">
    <location>
        <begin position="563"/>
        <end position="815"/>
    </location>
</feature>
<dbReference type="CDD" id="cd00130">
    <property type="entry name" value="PAS"/>
    <property type="match status" value="2"/>
</dbReference>
<dbReference type="InterPro" id="IPR052155">
    <property type="entry name" value="Biofilm_reg_signaling"/>
</dbReference>
<dbReference type="InterPro" id="IPR029787">
    <property type="entry name" value="Nucleotide_cyclase"/>
</dbReference>
<dbReference type="PROSITE" id="PS50883">
    <property type="entry name" value="EAL"/>
    <property type="match status" value="1"/>
</dbReference>
<evidence type="ECO:0000259" key="3">
    <source>
        <dbReference type="PROSITE" id="PS50112"/>
    </source>
</evidence>
<gene>
    <name evidence="7" type="primary">gmr_1</name>
    <name evidence="7" type="ORF">CAPSK01_000520</name>
</gene>
<dbReference type="SUPFAM" id="SSF55073">
    <property type="entry name" value="Nucleotide cyclase"/>
    <property type="match status" value="1"/>
</dbReference>
<dbReference type="InterPro" id="IPR001633">
    <property type="entry name" value="EAL_dom"/>
</dbReference>
<dbReference type="RefSeq" id="WP_034921841.1">
    <property type="nucleotide sequence ID" value="NZ_JDSS02000007.1"/>
</dbReference>
<dbReference type="Pfam" id="PF00563">
    <property type="entry name" value="EAL"/>
    <property type="match status" value="1"/>
</dbReference>
<dbReference type="SUPFAM" id="SSF55785">
    <property type="entry name" value="PYP-like sensor domain (PAS domain)"/>
    <property type="match status" value="2"/>
</dbReference>
<feature type="domain" description="PAS" evidence="3">
    <location>
        <begin position="263"/>
        <end position="333"/>
    </location>
</feature>
<name>A0A084Y513_9PROT</name>
<dbReference type="InterPro" id="IPR001789">
    <property type="entry name" value="Sig_transdc_resp-reg_receiver"/>
</dbReference>
<dbReference type="GO" id="GO:0000160">
    <property type="term" value="P:phosphorelay signal transduction system"/>
    <property type="evidence" value="ECO:0007669"/>
    <property type="project" value="InterPro"/>
</dbReference>
<dbReference type="Gene3D" id="3.40.50.2300">
    <property type="match status" value="1"/>
</dbReference>
<dbReference type="InterPro" id="IPR001610">
    <property type="entry name" value="PAC"/>
</dbReference>
<dbReference type="FunFam" id="3.30.70.270:FF:000001">
    <property type="entry name" value="Diguanylate cyclase domain protein"/>
    <property type="match status" value="1"/>
</dbReference>
<dbReference type="Pfam" id="PF00990">
    <property type="entry name" value="GGDEF"/>
    <property type="match status" value="1"/>
</dbReference>
<protein>
    <submittedName>
        <fullName evidence="7">Cyclic di-GMP phosphodiesterase Gmr</fullName>
        <ecNumber evidence="7">3.1.4.52</ecNumber>
    </submittedName>
</protein>
<dbReference type="STRING" id="1457154.CAPSK01_000520"/>
<dbReference type="SMART" id="SM00052">
    <property type="entry name" value="EAL"/>
    <property type="match status" value="1"/>
</dbReference>
<proteinExistence type="predicted"/>
<dbReference type="AlphaFoldDB" id="A0A084Y513"/>
<dbReference type="Gene3D" id="3.20.20.450">
    <property type="entry name" value="EAL domain"/>
    <property type="match status" value="1"/>
</dbReference>
<feature type="domain" description="Response regulatory" evidence="2">
    <location>
        <begin position="5"/>
        <end position="120"/>
    </location>
</feature>
<sequence>MTAKRIMIVEDEVVIAMDLRYHLEAFGYDVVATAVSGAQALERAEASEPDLVMMDIMIKGPFDGIATAEMLQETRRVPVVFLSANSDESTVRRARAAGAYGYLIKPFRPDEVRATIEVALVKAQMETQLRRSEQWFAKTLHCISDGVVATDPEGMVRFLNPVAERLTGWSHAHACGRPVSEVVCTVDEASRQPVDNPIVAALVARELVQSRDTSLLLARTGGEVPVDEGAAPIVDDENQLLGAVLVFRDISRRREAERALRESEERFHSAFDHAAVGIALVAMDGRVLQNNRSVAQLLGYGESELAGVNLWRLSQPEDLDAELGSLRALVNDEIPAFQMEKRFLRRDGAPVWTLLSVSLVREPDGSPLYCIVQTQDIGARKSAEQRLAQMARQDLLTGLANRAHLIDMAGHALALARRRDDSLGLLFIDLDGFKAINDTLGHKGGDHMLVVTAKRLRACVRDSDIVARWGGDEFVVVTPSASSDESLARVAANILEELSKPVEFAGEESRVTGSIGVAVFPRDGTQVANLVVSADNAMYQAKEMGKNQVCFAGRESAPALLQQTRLESQLRLAVDHGELRLHYQPVVHRGRIDSVEALVRWQHPQQGLLPPGDFIPLAEKSGLILPIGAWVLKTACAQARLWRDGPMPRLRMAVNISARQIRAPAFLSSIVDALAIARLEPEALELELTESWLMSNFDHSVKMLDGLVSMGVQVTVDDFGTGYSSLAYLKRLRLNRLKIDRSFLAGVPGDPQGEAIVRAIISLARELGLEVVAEGVETESQQRFMLDLGDLFLQGYRLYRPIAPEVLDQLFAGPASSASAGDIL</sequence>
<dbReference type="GO" id="GO:0071111">
    <property type="term" value="F:cyclic-guanylate-specific phosphodiesterase activity"/>
    <property type="evidence" value="ECO:0007669"/>
    <property type="project" value="UniProtKB-EC"/>
</dbReference>
<reference evidence="7 8" key="1">
    <citation type="submission" date="2014-07" db="EMBL/GenBank/DDBJ databases">
        <title>Expanding our view of genomic diversity in Candidatus Accumulibacter clades.</title>
        <authorList>
            <person name="Skennerton C.T."/>
            <person name="Barr J.J."/>
            <person name="Slater F.R."/>
            <person name="Bond P.L."/>
            <person name="Tyson G.W."/>
        </authorList>
    </citation>
    <scope>NUCLEOTIDE SEQUENCE [LARGE SCALE GENOMIC DNA]</scope>
    <source>
        <strain evidence="8">SK-01</strain>
    </source>
</reference>
<evidence type="ECO:0000259" key="6">
    <source>
        <dbReference type="PROSITE" id="PS50887"/>
    </source>
</evidence>
<dbReference type="PROSITE" id="PS50113">
    <property type="entry name" value="PAC"/>
    <property type="match status" value="2"/>
</dbReference>
<evidence type="ECO:0000313" key="8">
    <source>
        <dbReference type="Proteomes" id="UP000019812"/>
    </source>
</evidence>
<dbReference type="NCBIfam" id="TIGR00229">
    <property type="entry name" value="sensory_box"/>
    <property type="match status" value="2"/>
</dbReference>
<dbReference type="CDD" id="cd01949">
    <property type="entry name" value="GGDEF"/>
    <property type="match status" value="1"/>
</dbReference>
<organism evidence="7 8">
    <name type="scientific">Candidatus Accumulibacter vicinus</name>
    <dbReference type="NCBI Taxonomy" id="2954382"/>
    <lineage>
        <taxon>Bacteria</taxon>
        <taxon>Pseudomonadati</taxon>
        <taxon>Pseudomonadota</taxon>
        <taxon>Betaproteobacteria</taxon>
        <taxon>Candidatus Accumulibacter</taxon>
    </lineage>
</organism>
<dbReference type="SMART" id="SM00267">
    <property type="entry name" value="GGDEF"/>
    <property type="match status" value="1"/>
</dbReference>
<dbReference type="InterPro" id="IPR035919">
    <property type="entry name" value="EAL_sf"/>
</dbReference>
<dbReference type="PANTHER" id="PTHR44757:SF2">
    <property type="entry name" value="BIOFILM ARCHITECTURE MAINTENANCE PROTEIN MBAA"/>
    <property type="match status" value="1"/>
</dbReference>
<dbReference type="Pfam" id="PF00072">
    <property type="entry name" value="Response_reg"/>
    <property type="match status" value="1"/>
</dbReference>
<evidence type="ECO:0000313" key="7">
    <source>
        <dbReference type="EMBL" id="KFB69807.1"/>
    </source>
</evidence>
<dbReference type="SMART" id="SM00086">
    <property type="entry name" value="PAC"/>
    <property type="match status" value="2"/>
</dbReference>
<accession>A0A084Y513</accession>
<dbReference type="InterPro" id="IPR011006">
    <property type="entry name" value="CheY-like_superfamily"/>
</dbReference>
<dbReference type="SUPFAM" id="SSF141868">
    <property type="entry name" value="EAL domain-like"/>
    <property type="match status" value="1"/>
</dbReference>
<feature type="domain" description="PAC" evidence="4">
    <location>
        <begin position="209"/>
        <end position="262"/>
    </location>
</feature>
<dbReference type="PANTHER" id="PTHR44757">
    <property type="entry name" value="DIGUANYLATE CYCLASE DGCP"/>
    <property type="match status" value="1"/>
</dbReference>
<evidence type="ECO:0000256" key="1">
    <source>
        <dbReference type="PROSITE-ProRule" id="PRU00169"/>
    </source>
</evidence>
<dbReference type="Pfam" id="PF00989">
    <property type="entry name" value="PAS"/>
    <property type="match status" value="2"/>
</dbReference>
<dbReference type="InterPro" id="IPR035965">
    <property type="entry name" value="PAS-like_dom_sf"/>
</dbReference>
<dbReference type="PROSITE" id="PS50112">
    <property type="entry name" value="PAS"/>
    <property type="match status" value="2"/>
</dbReference>
<evidence type="ECO:0000259" key="5">
    <source>
        <dbReference type="PROSITE" id="PS50883"/>
    </source>
</evidence>
<evidence type="ECO:0000259" key="4">
    <source>
        <dbReference type="PROSITE" id="PS50113"/>
    </source>
</evidence>
<dbReference type="InterPro" id="IPR043128">
    <property type="entry name" value="Rev_trsase/Diguanyl_cyclase"/>
</dbReference>
<dbReference type="EC" id="3.1.4.52" evidence="7"/>
<dbReference type="InterPro" id="IPR000160">
    <property type="entry name" value="GGDEF_dom"/>
</dbReference>
<feature type="domain" description="GGDEF" evidence="6">
    <location>
        <begin position="421"/>
        <end position="554"/>
    </location>
</feature>
<dbReference type="Gene3D" id="3.30.450.20">
    <property type="entry name" value="PAS domain"/>
    <property type="match status" value="2"/>
</dbReference>
<keyword evidence="1" id="KW-0597">Phosphoprotein</keyword>
<feature type="modified residue" description="4-aspartylphosphate" evidence="1">
    <location>
        <position position="55"/>
    </location>
</feature>
<dbReference type="GO" id="GO:0006355">
    <property type="term" value="P:regulation of DNA-templated transcription"/>
    <property type="evidence" value="ECO:0007669"/>
    <property type="project" value="InterPro"/>
</dbReference>
<feature type="domain" description="PAC" evidence="4">
    <location>
        <begin position="337"/>
        <end position="389"/>
    </location>
</feature>
<dbReference type="SUPFAM" id="SSF52172">
    <property type="entry name" value="CheY-like"/>
    <property type="match status" value="1"/>
</dbReference>
<keyword evidence="7" id="KW-0378">Hydrolase</keyword>
<dbReference type="InterPro" id="IPR000014">
    <property type="entry name" value="PAS"/>
</dbReference>
<feature type="domain" description="PAS" evidence="3">
    <location>
        <begin position="132"/>
        <end position="177"/>
    </location>
</feature>
<dbReference type="SMART" id="SM00091">
    <property type="entry name" value="PAS"/>
    <property type="match status" value="2"/>
</dbReference>
<evidence type="ECO:0000259" key="2">
    <source>
        <dbReference type="PROSITE" id="PS50110"/>
    </source>
</evidence>
<dbReference type="PROSITE" id="PS50887">
    <property type="entry name" value="GGDEF"/>
    <property type="match status" value="1"/>
</dbReference>
<dbReference type="Gene3D" id="3.30.70.270">
    <property type="match status" value="1"/>
</dbReference>
<dbReference type="CDD" id="cd17534">
    <property type="entry name" value="REC_DC-like"/>
    <property type="match status" value="1"/>
</dbReference>
<dbReference type="CDD" id="cd01948">
    <property type="entry name" value="EAL"/>
    <property type="match status" value="1"/>
</dbReference>
<dbReference type="InterPro" id="IPR000700">
    <property type="entry name" value="PAS-assoc_C"/>
</dbReference>
<comment type="caution">
    <text evidence="7">The sequence shown here is derived from an EMBL/GenBank/DDBJ whole genome shotgun (WGS) entry which is preliminary data.</text>
</comment>
<dbReference type="PROSITE" id="PS50110">
    <property type="entry name" value="RESPONSE_REGULATORY"/>
    <property type="match status" value="1"/>
</dbReference>